<evidence type="ECO:0000256" key="4">
    <source>
        <dbReference type="ARBA" id="ARBA00022840"/>
    </source>
</evidence>
<gene>
    <name evidence="13" type="ORF">CPter91_4842</name>
</gene>
<dbReference type="Gene3D" id="3.20.70.20">
    <property type="match status" value="1"/>
</dbReference>
<dbReference type="AlphaFoldDB" id="A0A127QAR6"/>
<dbReference type="NCBIfam" id="TIGR02506">
    <property type="entry name" value="NrdE_NrdA"/>
    <property type="match status" value="1"/>
</dbReference>
<dbReference type="NCBIfam" id="NF005544">
    <property type="entry name" value="PRK07207.1"/>
    <property type="match status" value="1"/>
</dbReference>
<keyword evidence="5 10" id="KW-0560">Oxidoreductase</keyword>
<evidence type="ECO:0000256" key="11">
    <source>
        <dbReference type="SAM" id="MobiDB-lite"/>
    </source>
</evidence>
<keyword evidence="3 9" id="KW-0547">Nucleotide-binding</keyword>
<accession>A0A127QAR6</accession>
<comment type="catalytic activity">
    <reaction evidence="8 10">
        <text>a 2'-deoxyribonucleoside 5'-diphosphate + [thioredoxin]-disulfide + H2O = a ribonucleoside 5'-diphosphate + [thioredoxin]-dithiol</text>
        <dbReference type="Rhea" id="RHEA:23252"/>
        <dbReference type="Rhea" id="RHEA-COMP:10698"/>
        <dbReference type="Rhea" id="RHEA-COMP:10700"/>
        <dbReference type="ChEBI" id="CHEBI:15377"/>
        <dbReference type="ChEBI" id="CHEBI:29950"/>
        <dbReference type="ChEBI" id="CHEBI:50058"/>
        <dbReference type="ChEBI" id="CHEBI:57930"/>
        <dbReference type="ChEBI" id="CHEBI:73316"/>
        <dbReference type="EC" id="1.17.4.1"/>
    </reaction>
</comment>
<dbReference type="GO" id="GO:0005971">
    <property type="term" value="C:ribonucleoside-diphosphate reductase complex"/>
    <property type="evidence" value="ECO:0007669"/>
    <property type="project" value="TreeGrafter"/>
</dbReference>
<dbReference type="KEGG" id="cpra:CPter91_4842"/>
<dbReference type="RefSeq" id="WP_061944322.1">
    <property type="nucleotide sequence ID" value="NZ_CP013234.1"/>
</dbReference>
<feature type="domain" description="ATP-cone" evidence="12">
    <location>
        <begin position="152"/>
        <end position="242"/>
    </location>
</feature>
<evidence type="ECO:0000259" key="12">
    <source>
        <dbReference type="PROSITE" id="PS51161"/>
    </source>
</evidence>
<evidence type="ECO:0000256" key="9">
    <source>
        <dbReference type="PROSITE-ProRule" id="PRU00492"/>
    </source>
</evidence>
<dbReference type="SUPFAM" id="SSF48168">
    <property type="entry name" value="R1 subunit of ribonucleotide reductase, N-terminal domain"/>
    <property type="match status" value="1"/>
</dbReference>
<feature type="domain" description="ATP-cone" evidence="12">
    <location>
        <begin position="37"/>
        <end position="137"/>
    </location>
</feature>
<feature type="region of interest" description="Disordered" evidence="11">
    <location>
        <begin position="1"/>
        <end position="30"/>
    </location>
</feature>
<evidence type="ECO:0000313" key="13">
    <source>
        <dbReference type="EMBL" id="AMP07137.1"/>
    </source>
</evidence>
<dbReference type="OrthoDB" id="9762933at2"/>
<dbReference type="Pfam" id="PF03477">
    <property type="entry name" value="ATP-cone"/>
    <property type="match status" value="2"/>
</dbReference>
<evidence type="ECO:0000256" key="5">
    <source>
        <dbReference type="ARBA" id="ARBA00023002"/>
    </source>
</evidence>
<evidence type="ECO:0000256" key="10">
    <source>
        <dbReference type="RuleBase" id="RU003410"/>
    </source>
</evidence>
<dbReference type="PANTHER" id="PTHR11573:SF6">
    <property type="entry name" value="RIBONUCLEOSIDE-DIPHOSPHATE REDUCTASE LARGE SUBUNIT"/>
    <property type="match status" value="1"/>
</dbReference>
<proteinExistence type="inferred from homology"/>
<reference evidence="13 14" key="1">
    <citation type="submission" date="2015-11" db="EMBL/GenBank/DDBJ databases">
        <title>Exploring the genomic traits of fungus-feeding bacterial genus Collimonas.</title>
        <authorList>
            <person name="Song C."/>
            <person name="Schmidt R."/>
            <person name="de Jager V."/>
            <person name="Krzyzanowska D."/>
            <person name="Jongedijk E."/>
            <person name="Cankar K."/>
            <person name="Beekwilder J."/>
            <person name="van Veen A."/>
            <person name="de Boer W."/>
            <person name="van Veen J.A."/>
            <person name="Garbeva P."/>
        </authorList>
    </citation>
    <scope>NUCLEOTIDE SEQUENCE [LARGE SCALE GENOMIC DNA]</scope>
    <source>
        <strain evidence="13 14">Ter91</strain>
    </source>
</reference>
<name>A0A127QAR6_9BURK</name>
<evidence type="ECO:0000256" key="3">
    <source>
        <dbReference type="ARBA" id="ARBA00022741"/>
    </source>
</evidence>
<comment type="similarity">
    <text evidence="1 10">Belongs to the ribonucleoside diphosphate reductase large chain family.</text>
</comment>
<dbReference type="Proteomes" id="UP000074561">
    <property type="component" value="Chromosome"/>
</dbReference>
<keyword evidence="4 9" id="KW-0067">ATP-binding</keyword>
<dbReference type="Pfam" id="PF00317">
    <property type="entry name" value="Ribonuc_red_lgN"/>
    <property type="match status" value="1"/>
</dbReference>
<dbReference type="GO" id="GO:0004748">
    <property type="term" value="F:ribonucleoside-diphosphate reductase activity, thioredoxin disulfide as acceptor"/>
    <property type="evidence" value="ECO:0007669"/>
    <property type="project" value="UniProtKB-EC"/>
</dbReference>
<dbReference type="InterPro" id="IPR013509">
    <property type="entry name" value="RNR_lsu_N"/>
</dbReference>
<dbReference type="PANTHER" id="PTHR11573">
    <property type="entry name" value="RIBONUCLEOSIDE-DIPHOSPHATE REDUCTASE LARGE CHAIN"/>
    <property type="match status" value="1"/>
</dbReference>
<dbReference type="UniPathway" id="UPA00326"/>
<dbReference type="Pfam" id="PF02867">
    <property type="entry name" value="Ribonuc_red_lgC"/>
    <property type="match status" value="1"/>
</dbReference>
<dbReference type="InterPro" id="IPR005144">
    <property type="entry name" value="ATP-cone_dom"/>
</dbReference>
<evidence type="ECO:0000256" key="1">
    <source>
        <dbReference type="ARBA" id="ARBA00010406"/>
    </source>
</evidence>
<dbReference type="PRINTS" id="PR01183">
    <property type="entry name" value="RIBORDTASEM1"/>
</dbReference>
<dbReference type="PATRIC" id="fig|279113.9.peg.4802"/>
<dbReference type="STRING" id="279113.CPter91_4842"/>
<dbReference type="FunFam" id="3.20.70.20:FF:000009">
    <property type="entry name" value="Ribonucleoside-diphosphate reductase"/>
    <property type="match status" value="1"/>
</dbReference>
<protein>
    <recommendedName>
        <fullName evidence="10">Ribonucleoside-diphosphate reductase</fullName>
        <ecNumber evidence="10">1.17.4.1</ecNumber>
    </recommendedName>
</protein>
<evidence type="ECO:0000256" key="6">
    <source>
        <dbReference type="ARBA" id="ARBA00023116"/>
    </source>
</evidence>
<dbReference type="PROSITE" id="PS00089">
    <property type="entry name" value="RIBORED_LARGE"/>
    <property type="match status" value="1"/>
</dbReference>
<dbReference type="InterPro" id="IPR000788">
    <property type="entry name" value="RNR_lg_C"/>
</dbReference>
<evidence type="ECO:0000256" key="7">
    <source>
        <dbReference type="ARBA" id="ARBA00024942"/>
    </source>
</evidence>
<evidence type="ECO:0000256" key="8">
    <source>
        <dbReference type="ARBA" id="ARBA00047754"/>
    </source>
</evidence>
<dbReference type="InterPro" id="IPR039718">
    <property type="entry name" value="Rrm1"/>
</dbReference>
<feature type="compositionally biased region" description="Low complexity" evidence="11">
    <location>
        <begin position="15"/>
        <end position="30"/>
    </location>
</feature>
<keyword evidence="6 10" id="KW-0215">Deoxyribonucleotide synthesis</keyword>
<dbReference type="SUPFAM" id="SSF51998">
    <property type="entry name" value="PFL-like glycyl radical enzymes"/>
    <property type="match status" value="1"/>
</dbReference>
<keyword evidence="2" id="KW-0021">Allosteric enzyme</keyword>
<dbReference type="InterPro" id="IPR008926">
    <property type="entry name" value="RNR_R1-su_N"/>
</dbReference>
<dbReference type="EC" id="1.17.4.1" evidence="10"/>
<evidence type="ECO:0000256" key="2">
    <source>
        <dbReference type="ARBA" id="ARBA00022533"/>
    </source>
</evidence>
<dbReference type="GO" id="GO:0005524">
    <property type="term" value="F:ATP binding"/>
    <property type="evidence" value="ECO:0007669"/>
    <property type="project" value="UniProtKB-UniRule"/>
</dbReference>
<dbReference type="EMBL" id="CP013234">
    <property type="protein sequence ID" value="AMP07137.1"/>
    <property type="molecule type" value="Genomic_DNA"/>
</dbReference>
<sequence>MQSTQEISVKSSAEVAGVPSSTGSGSPVKVSSSFGDYRIIRRNGAVVGFEPSKISIAVTKAFLAVNGGQGAASARVRELVEQLTSNVVAALVRRQPNGGTFHIEDIQDQVELSLMRSGEHDVARAYVLYRAKRMEERSQQQPAAKSVAGGAELFVTEDGQRRALDMNQVRDLITAACIGLEKHVDAEAILAETVKNLYDGVPVEELHKSAILAARALMEKDPAYSTVTARLLMHTIRKEVFGKEVAQADAPAEYLEYFPKFIKKGIEADLLDAKLAQFDLAKLGEALKPERDLQFGYLGLQTLYDRYFLHVRDIRIEMPQAFYMRVAMGLALNEVDRETRAIEFYNLLSSFDFMSSTPTLFNSGTQRSQLSSCYLTTVADDLDGIYEAIKENALLAKYAGGLGNDWTPVRSLGAHIKGTNGKSQGVVPFLKVVNDTAVAVNQGGKRKGAVCAYLETWHMDIEEFLDLRKNTGDDRRRTHDMNTANWIPDLFMKRVMEKGEWTLFSPSDAPDLHDKVGKAFEAAYTGYEAKAARGELRLFKKIQALDLWRKMLSMLFETGHPWITFKDPCNIRSPQQHVGMVHSSNLCTEITLNTNESEIAVCNLGSVNLPAHMKDGQLDHAKLQKTINTAMRMLDNVIDINYYAVKKARDSNLRHRPVGLGIMGFQDCLHMMRMPYASKAAVEFADTSMEAVCYHAYWASTELAEERGRYSSYRGSLWDRGILPQDSLKLLAEERGGYLEADMSEALDWTQLRARIKEFGMRNSNCVAIAPTATISNIIGVSACIEPTYQNLYVKSNLSGEFTEINAYLVRDLKARGLWDEVMISDLKYFDGSLAKIDRIPQDLRDIYATAFEVEPSWLVEAASRRQKWIDQAQSLNIYMAGASGKKLDETYKLAWLRGLKTTYYLRTIGATHTEKSTSKTGALNAVAVDGGMSGGAAAAYGTAAVEAAPQELDGPACTMRPGDPGFEECEACQ</sequence>
<dbReference type="PROSITE" id="PS51161">
    <property type="entry name" value="ATP_CONE"/>
    <property type="match status" value="2"/>
</dbReference>
<dbReference type="CDD" id="cd01679">
    <property type="entry name" value="RNR_I"/>
    <property type="match status" value="1"/>
</dbReference>
<evidence type="ECO:0000313" key="14">
    <source>
        <dbReference type="Proteomes" id="UP000074561"/>
    </source>
</evidence>
<organism evidence="13 14">
    <name type="scientific">Collimonas pratensis</name>
    <dbReference type="NCBI Taxonomy" id="279113"/>
    <lineage>
        <taxon>Bacteria</taxon>
        <taxon>Pseudomonadati</taxon>
        <taxon>Pseudomonadota</taxon>
        <taxon>Betaproteobacteria</taxon>
        <taxon>Burkholderiales</taxon>
        <taxon>Oxalobacteraceae</taxon>
        <taxon>Collimonas</taxon>
    </lineage>
</organism>
<feature type="compositionally biased region" description="Polar residues" evidence="11">
    <location>
        <begin position="1"/>
        <end position="11"/>
    </location>
</feature>
<dbReference type="GO" id="GO:0009263">
    <property type="term" value="P:deoxyribonucleotide biosynthetic process"/>
    <property type="evidence" value="ECO:0007669"/>
    <property type="project" value="UniProtKB-KW"/>
</dbReference>
<comment type="function">
    <text evidence="7 10">Provides the precursors necessary for DNA synthesis. Catalyzes the biosynthesis of deoxyribonucleotides from the corresponding ribonucleotides.</text>
</comment>
<dbReference type="InterPro" id="IPR013346">
    <property type="entry name" value="NrdE_NrdA_C"/>
</dbReference>